<evidence type="ECO:0000313" key="10">
    <source>
        <dbReference type="EMBL" id="RCW34629.1"/>
    </source>
</evidence>
<dbReference type="NCBIfam" id="TIGR04056">
    <property type="entry name" value="OMP_RagA_SusC"/>
    <property type="match status" value="1"/>
</dbReference>
<dbReference type="AlphaFoldDB" id="A0A368V0P3"/>
<dbReference type="SUPFAM" id="SSF56935">
    <property type="entry name" value="Porins"/>
    <property type="match status" value="1"/>
</dbReference>
<keyword evidence="3 7" id="KW-1134">Transmembrane beta strand</keyword>
<evidence type="ECO:0000259" key="8">
    <source>
        <dbReference type="Pfam" id="PF07660"/>
    </source>
</evidence>
<dbReference type="Pfam" id="PF13715">
    <property type="entry name" value="CarbopepD_reg_2"/>
    <property type="match status" value="1"/>
</dbReference>
<reference evidence="10 11" key="1">
    <citation type="submission" date="2018-07" db="EMBL/GenBank/DDBJ databases">
        <title>Freshwater and sediment microbial communities from various areas in North America, analyzing microbe dynamics in response to fracking.</title>
        <authorList>
            <person name="Lamendella R."/>
        </authorList>
    </citation>
    <scope>NUCLEOTIDE SEQUENCE [LARGE SCALE GENOMIC DNA]</scope>
    <source>
        <strain evidence="10 11">160A</strain>
    </source>
</reference>
<evidence type="ECO:0000256" key="4">
    <source>
        <dbReference type="ARBA" id="ARBA00022692"/>
    </source>
</evidence>
<dbReference type="GO" id="GO:0009279">
    <property type="term" value="C:cell outer membrane"/>
    <property type="evidence" value="ECO:0007669"/>
    <property type="project" value="UniProtKB-SubCell"/>
</dbReference>
<keyword evidence="5 7" id="KW-0472">Membrane</keyword>
<evidence type="ECO:0000256" key="3">
    <source>
        <dbReference type="ARBA" id="ARBA00022452"/>
    </source>
</evidence>
<comment type="caution">
    <text evidence="10">The sequence shown here is derived from an EMBL/GenBank/DDBJ whole genome shotgun (WGS) entry which is preliminary data.</text>
</comment>
<dbReference type="InterPro" id="IPR039426">
    <property type="entry name" value="TonB-dep_rcpt-like"/>
</dbReference>
<dbReference type="InterPro" id="IPR011662">
    <property type="entry name" value="Secretin/TonB_short_N"/>
</dbReference>
<accession>A0A368V0P3</accession>
<dbReference type="Gene3D" id="2.60.40.1120">
    <property type="entry name" value="Carboxypeptidase-like, regulatory domain"/>
    <property type="match status" value="1"/>
</dbReference>
<evidence type="ECO:0000256" key="6">
    <source>
        <dbReference type="ARBA" id="ARBA00023237"/>
    </source>
</evidence>
<dbReference type="Gene3D" id="2.170.130.10">
    <property type="entry name" value="TonB-dependent receptor, plug domain"/>
    <property type="match status" value="1"/>
</dbReference>
<evidence type="ECO:0000256" key="5">
    <source>
        <dbReference type="ARBA" id="ARBA00023136"/>
    </source>
</evidence>
<dbReference type="Gene3D" id="3.55.50.30">
    <property type="match status" value="1"/>
</dbReference>
<dbReference type="EMBL" id="QPIZ01000011">
    <property type="protein sequence ID" value="RCW34629.1"/>
    <property type="molecule type" value="Genomic_DNA"/>
</dbReference>
<dbReference type="InterPro" id="IPR037066">
    <property type="entry name" value="Plug_dom_sf"/>
</dbReference>
<evidence type="ECO:0000259" key="9">
    <source>
        <dbReference type="Pfam" id="PF07715"/>
    </source>
</evidence>
<dbReference type="SUPFAM" id="SSF49464">
    <property type="entry name" value="Carboxypeptidase regulatory domain-like"/>
    <property type="match status" value="1"/>
</dbReference>
<comment type="similarity">
    <text evidence="7">Belongs to the TonB-dependent receptor family.</text>
</comment>
<protein>
    <submittedName>
        <fullName evidence="10">TonB-linked SusC/RagA family outer membrane protein</fullName>
    </submittedName>
</protein>
<dbReference type="Gene3D" id="2.40.170.20">
    <property type="entry name" value="TonB-dependent receptor, beta-barrel domain"/>
    <property type="match status" value="1"/>
</dbReference>
<gene>
    <name evidence="10" type="ORF">DFO77_111131</name>
</gene>
<dbReference type="Pfam" id="PF07715">
    <property type="entry name" value="Plug"/>
    <property type="match status" value="1"/>
</dbReference>
<keyword evidence="11" id="KW-1185">Reference proteome</keyword>
<dbReference type="FunFam" id="2.60.40.1120:FF:000003">
    <property type="entry name" value="Outer membrane protein Omp121"/>
    <property type="match status" value="1"/>
</dbReference>
<feature type="domain" description="TonB-dependent receptor plug" evidence="9">
    <location>
        <begin position="225"/>
        <end position="330"/>
    </location>
</feature>
<dbReference type="Pfam" id="PF07660">
    <property type="entry name" value="STN"/>
    <property type="match status" value="1"/>
</dbReference>
<organism evidence="10 11">
    <name type="scientific">Marinilabilia salmonicolor</name>
    <dbReference type="NCBI Taxonomy" id="989"/>
    <lineage>
        <taxon>Bacteria</taxon>
        <taxon>Pseudomonadati</taxon>
        <taxon>Bacteroidota</taxon>
        <taxon>Bacteroidia</taxon>
        <taxon>Marinilabiliales</taxon>
        <taxon>Marinilabiliaceae</taxon>
        <taxon>Marinilabilia</taxon>
    </lineage>
</organism>
<dbReference type="NCBIfam" id="TIGR04057">
    <property type="entry name" value="SusC_RagA_signa"/>
    <property type="match status" value="1"/>
</dbReference>
<evidence type="ECO:0000256" key="1">
    <source>
        <dbReference type="ARBA" id="ARBA00004571"/>
    </source>
</evidence>
<evidence type="ECO:0000256" key="2">
    <source>
        <dbReference type="ARBA" id="ARBA00022448"/>
    </source>
</evidence>
<keyword evidence="4 7" id="KW-0812">Transmembrane</keyword>
<sequence length="1108" mass="122386">MWNCTGTRRSWAGNRILRIMKLSLFFVMVFTFQLSAVTTWSQNEKLTLKMENSTIIDVLNSIEAQTGLSFFYQNEQLKSVSPVNVDANGETVTEVLTNMLADTNLDFRIVDKHVVIFPDEKKTAKAPLNQQEELPVRGKVTDSQGEPIPGVTVQIKGTQTGTITDMDGNYSIQVPDDATALVFSFVGMKTRQVMLTGETNVDITLQESVVGLDEVVVVGYGTQQKKDLTGSVASVSDDDIASLAVPSVSDALQGKAAGVQVISTGAPGSDATIRIRGLGTINDNDPLIVIDGIPTKSGLNLLNKDNIESVQILKDASATAIYGSRGANGVVIISTKRGQSDQSNINVRYSYSTQEATNKLDMLNAAQFAAMHNDMMASAGREQNPDFADPSSLGVGTDWQDELFGVAPMHDVSVSYSGGNEKTSYYVSGNFLDQEGIVMNTGFKRYNLQFNSDSKVFDNVKFGNSLTLTHDSKYSGAYDIGSTLRALPTQPVFNEDGSYAGPVGRPEWVGDIRNPVGSASVIDNSTKGYNVIGSIFTEIEIIDGLKFKSTAGLEANFWYDRTWSPAYDWQPTPEPESYLYQSSNKSLTWLWDNIMTFKRSFDVHDLTVMLGTSAQENRFDFMNGSVKEFASDKTQQLDRGNDEQEIGGNASEWSLMSYMGRINYDFSDKYLVTATVRRDGSSRFGSGNKWGVFPSGSVAWRISEENFFDNIDFVDDLKLRAGIGYTGNQEIGNYAFASNLSVIKYNFHNNVTPAVVPIVMPNPNVQWESQEQINLGFDATILDQRMNVTIDAYQKNTSDMLVPMSVPISTGYSDIAVPSINAGKMESRGIELAVSSRNIEGDFTWDTDFNISYNENEVTSLNDSVPMATGNLGFDFQPSRIAEGHAVNEFYGYVTDGIFQNQQEVENHAVQVPGNDPYNRSSAGDIRFKDLNSDGVINDADRTYLGNPSPDLIFSMNNKFTWRGFDLSIFLQGVQGNEILNANRIWSEGMAVAVNQTTATLDRWQQEGDMNVMPRAVFNDPNKNTRASDRWIEDGSYLRIKNIVFGYNLPNCWIERFGMQQARVYFSGSNIYTFTNYEGVDPEVGISGIDNGVYPVTRTMSFGVNITF</sequence>
<keyword evidence="2 7" id="KW-0813">Transport</keyword>
<dbReference type="InterPro" id="IPR008969">
    <property type="entry name" value="CarboxyPept-like_regulatory"/>
</dbReference>
<dbReference type="InterPro" id="IPR012910">
    <property type="entry name" value="Plug_dom"/>
</dbReference>
<feature type="domain" description="Secretin/TonB short N-terminal" evidence="8">
    <location>
        <begin position="68"/>
        <end position="118"/>
    </location>
</feature>
<dbReference type="InterPro" id="IPR036942">
    <property type="entry name" value="Beta-barrel_TonB_sf"/>
</dbReference>
<name>A0A368V0P3_9BACT</name>
<evidence type="ECO:0000256" key="7">
    <source>
        <dbReference type="PROSITE-ProRule" id="PRU01360"/>
    </source>
</evidence>
<dbReference type="PROSITE" id="PS52016">
    <property type="entry name" value="TONB_DEPENDENT_REC_3"/>
    <property type="match status" value="1"/>
</dbReference>
<evidence type="ECO:0000313" key="11">
    <source>
        <dbReference type="Proteomes" id="UP000252733"/>
    </source>
</evidence>
<proteinExistence type="inferred from homology"/>
<dbReference type="InterPro" id="IPR023997">
    <property type="entry name" value="TonB-dep_OMP_SusC/RagA_CS"/>
</dbReference>
<keyword evidence="6 7" id="KW-0998">Cell outer membrane</keyword>
<dbReference type="InterPro" id="IPR023996">
    <property type="entry name" value="TonB-dep_OMP_SusC/RagA"/>
</dbReference>
<comment type="subcellular location">
    <subcellularLocation>
        <location evidence="1 7">Cell outer membrane</location>
        <topology evidence="1 7">Multi-pass membrane protein</topology>
    </subcellularLocation>
</comment>
<dbReference type="Proteomes" id="UP000252733">
    <property type="component" value="Unassembled WGS sequence"/>
</dbReference>